<keyword evidence="11 16" id="KW-0915">Sodium</keyword>
<protein>
    <recommendedName>
        <fullName evidence="16 17">Na(+)-translocating NADH-quinone reductase subunit C</fullName>
        <shortName evidence="16 17">Na(+)-NQR subunit C</shortName>
        <shortName evidence="16 17">Na(+)-translocating NQR subunit C</shortName>
        <ecNumber evidence="16 17">7.2.1.1</ecNumber>
    </recommendedName>
    <alternativeName>
        <fullName evidence="16 17">NQR complex subunit C</fullName>
    </alternativeName>
    <alternativeName>
        <fullName evidence="16 17">NQR-1 subunit C</fullName>
    </alternativeName>
</protein>
<evidence type="ECO:0000256" key="5">
    <source>
        <dbReference type="ARBA" id="ARBA00022630"/>
    </source>
</evidence>
<dbReference type="PANTHER" id="PTHR37838">
    <property type="entry name" value="NA(+)-TRANSLOCATING NADH-QUINONE REDUCTASE SUBUNIT C"/>
    <property type="match status" value="1"/>
</dbReference>
<dbReference type="GO" id="GO:0006814">
    <property type="term" value="P:sodium ion transport"/>
    <property type="evidence" value="ECO:0007669"/>
    <property type="project" value="UniProtKB-UniRule"/>
</dbReference>
<gene>
    <name evidence="16 20" type="primary">nqrC</name>
    <name evidence="20" type="ORF">Q31b_09180</name>
</gene>
<comment type="subunit">
    <text evidence="16 17">Composed of six subunits; NqrA, NqrB, NqrC, NqrD, NqrE and NqrF.</text>
</comment>
<accession>A0A5C6E9S2</accession>
<dbReference type="PANTHER" id="PTHR37838:SF1">
    <property type="entry name" value="NA(+)-TRANSLOCATING NADH-QUINONE REDUCTASE SUBUNIT C"/>
    <property type="match status" value="1"/>
</dbReference>
<comment type="subcellular location">
    <subcellularLocation>
        <location evidence="16">Cell membrane</location>
        <topology evidence="16">Single-pass membrane protein</topology>
    </subcellularLocation>
</comment>
<evidence type="ECO:0000256" key="12">
    <source>
        <dbReference type="ARBA" id="ARBA00023065"/>
    </source>
</evidence>
<feature type="modified residue" description="FMN phosphoryl threonine" evidence="16">
    <location>
        <position position="235"/>
    </location>
</feature>
<keyword evidence="7 16" id="KW-0812">Transmembrane</keyword>
<dbReference type="NCBIfam" id="TIGR01938">
    <property type="entry name" value="nqrC"/>
    <property type="match status" value="1"/>
</dbReference>
<keyword evidence="1 16" id="KW-0813">Transport</keyword>
<feature type="compositionally biased region" description="Low complexity" evidence="18">
    <location>
        <begin position="274"/>
        <end position="283"/>
    </location>
</feature>
<keyword evidence="4 16" id="KW-0597">Phosphoprotein</keyword>
<evidence type="ECO:0000259" key="19">
    <source>
        <dbReference type="SMART" id="SM00900"/>
    </source>
</evidence>
<dbReference type="Proteomes" id="UP000315471">
    <property type="component" value="Unassembled WGS sequence"/>
</dbReference>
<evidence type="ECO:0000256" key="16">
    <source>
        <dbReference type="HAMAP-Rule" id="MF_00427"/>
    </source>
</evidence>
<evidence type="ECO:0000256" key="6">
    <source>
        <dbReference type="ARBA" id="ARBA00022643"/>
    </source>
</evidence>
<evidence type="ECO:0000256" key="1">
    <source>
        <dbReference type="ARBA" id="ARBA00022448"/>
    </source>
</evidence>
<reference evidence="20 21" key="1">
    <citation type="submission" date="2019-02" db="EMBL/GenBank/DDBJ databases">
        <title>Deep-cultivation of Planctomycetes and their phenomic and genomic characterization uncovers novel biology.</title>
        <authorList>
            <person name="Wiegand S."/>
            <person name="Jogler M."/>
            <person name="Boedeker C."/>
            <person name="Pinto D."/>
            <person name="Vollmers J."/>
            <person name="Rivas-Marin E."/>
            <person name="Kohn T."/>
            <person name="Peeters S.H."/>
            <person name="Heuer A."/>
            <person name="Rast P."/>
            <person name="Oberbeckmann S."/>
            <person name="Bunk B."/>
            <person name="Jeske O."/>
            <person name="Meyerdierks A."/>
            <person name="Storesund J.E."/>
            <person name="Kallscheuer N."/>
            <person name="Luecker S."/>
            <person name="Lage O.M."/>
            <person name="Pohl T."/>
            <person name="Merkel B.J."/>
            <person name="Hornburger P."/>
            <person name="Mueller R.-W."/>
            <person name="Bruemmer F."/>
            <person name="Labrenz M."/>
            <person name="Spormann A.M."/>
            <person name="Op Den Camp H."/>
            <person name="Overmann J."/>
            <person name="Amann R."/>
            <person name="Jetten M.S.M."/>
            <person name="Mascher T."/>
            <person name="Medema M.H."/>
            <person name="Devos D.P."/>
            <person name="Kaster A.-K."/>
            <person name="Ovreas L."/>
            <person name="Rohde M."/>
            <person name="Galperin M.Y."/>
            <person name="Jogler C."/>
        </authorList>
    </citation>
    <scope>NUCLEOTIDE SEQUENCE [LARGE SCALE GENOMIC DNA]</scope>
    <source>
        <strain evidence="20 21">Q31b</strain>
    </source>
</reference>
<evidence type="ECO:0000313" key="20">
    <source>
        <dbReference type="EMBL" id="TWU45742.1"/>
    </source>
</evidence>
<sequence>MLQRNSTLYTIVVATILCVVCSFMVSAAAVVLRPYQEANKRLDRQRNILDAAGLAIGEFGLPASELTRKQVDELYDRVSEKLVDLETGEYNTDLDPKTYDPREAIDNKDQSIAIEDVKYNPGERRREKVARVYFVKKPGSEKIDQVVLPIYGKGLWSTLYGFMALKSDLTTISGLTFYEHGETPGLGGEVDNQNWKQQWNGQKLYNEKGEPAAFVYKGAAPPDNPYAVDGLSGATITSNGVTNLMRYWASDDGYGHFLDKLAGELSSESDSDQVDSSTSAQVDNDIPNGDA</sequence>
<dbReference type="Pfam" id="PF04205">
    <property type="entry name" value="FMN_bind"/>
    <property type="match status" value="1"/>
</dbReference>
<feature type="domain" description="FMN-binding" evidence="19">
    <location>
        <begin position="154"/>
        <end position="252"/>
    </location>
</feature>
<comment type="function">
    <text evidence="16">NQR complex catalyzes the reduction of ubiquinone-1 to ubiquinol by two successive reactions, coupled with the transport of Na(+) ions from the cytoplasm to the periplasm. NqrA to NqrE are probably involved in the second step, the conversion of ubisemiquinone to ubiquinol.</text>
</comment>
<keyword evidence="13 16" id="KW-0830">Ubiquinone</keyword>
<comment type="caution">
    <text evidence="20">The sequence shown here is derived from an EMBL/GenBank/DDBJ whole genome shotgun (WGS) entry which is preliminary data.</text>
</comment>
<dbReference type="GO" id="GO:0010181">
    <property type="term" value="F:FMN binding"/>
    <property type="evidence" value="ECO:0007669"/>
    <property type="project" value="UniProtKB-UniRule"/>
</dbReference>
<evidence type="ECO:0000256" key="4">
    <source>
        <dbReference type="ARBA" id="ARBA00022553"/>
    </source>
</evidence>
<dbReference type="OrthoDB" id="9794010at2"/>
<keyword evidence="8 16" id="KW-1278">Translocase</keyword>
<keyword evidence="6 16" id="KW-0288">FMN</keyword>
<comment type="caution">
    <text evidence="16">Lacks conserved residue(s) required for the propagation of feature annotation.</text>
</comment>
<evidence type="ECO:0000256" key="18">
    <source>
        <dbReference type="SAM" id="MobiDB-lite"/>
    </source>
</evidence>
<dbReference type="RefSeq" id="WP_146598394.1">
    <property type="nucleotide sequence ID" value="NZ_SJPY01000001.1"/>
</dbReference>
<evidence type="ECO:0000256" key="17">
    <source>
        <dbReference type="PIRNR" id="PIRNR009437"/>
    </source>
</evidence>
<dbReference type="InterPro" id="IPR010204">
    <property type="entry name" value="NqrC"/>
</dbReference>
<evidence type="ECO:0000256" key="11">
    <source>
        <dbReference type="ARBA" id="ARBA00023053"/>
    </source>
</evidence>
<dbReference type="AlphaFoldDB" id="A0A5C6E9S2"/>
<dbReference type="NCBIfam" id="NF003749">
    <property type="entry name" value="PRK05346.1-5"/>
    <property type="match status" value="1"/>
</dbReference>
<feature type="transmembrane region" description="Helical" evidence="16">
    <location>
        <begin position="6"/>
        <end position="32"/>
    </location>
</feature>
<evidence type="ECO:0000256" key="10">
    <source>
        <dbReference type="ARBA" id="ARBA00023027"/>
    </source>
</evidence>
<dbReference type="PIRSF" id="PIRSF009437">
    <property type="entry name" value="NQR-1_subunit_C"/>
    <property type="match status" value="1"/>
</dbReference>
<evidence type="ECO:0000256" key="3">
    <source>
        <dbReference type="ARBA" id="ARBA00022519"/>
    </source>
</evidence>
<keyword evidence="21" id="KW-1185">Reference proteome</keyword>
<evidence type="ECO:0000256" key="13">
    <source>
        <dbReference type="ARBA" id="ARBA00023075"/>
    </source>
</evidence>
<dbReference type="InterPro" id="IPR007329">
    <property type="entry name" value="FMN-bd"/>
</dbReference>
<dbReference type="GO" id="GO:0005886">
    <property type="term" value="C:plasma membrane"/>
    <property type="evidence" value="ECO:0007669"/>
    <property type="project" value="UniProtKB-SubCell"/>
</dbReference>
<comment type="cofactor">
    <cofactor evidence="16 17">
        <name>FMN</name>
        <dbReference type="ChEBI" id="CHEBI:58210"/>
    </cofactor>
</comment>
<feature type="region of interest" description="Disordered" evidence="18">
    <location>
        <begin position="265"/>
        <end position="291"/>
    </location>
</feature>
<keyword evidence="15 16" id="KW-0739">Sodium transport</keyword>
<dbReference type="HAMAP" id="MF_00427">
    <property type="entry name" value="NqrC"/>
    <property type="match status" value="1"/>
</dbReference>
<evidence type="ECO:0000256" key="14">
    <source>
        <dbReference type="ARBA" id="ARBA00023136"/>
    </source>
</evidence>
<evidence type="ECO:0000256" key="15">
    <source>
        <dbReference type="ARBA" id="ARBA00023201"/>
    </source>
</evidence>
<keyword evidence="9 16" id="KW-1133">Transmembrane helix</keyword>
<dbReference type="GO" id="GO:0016655">
    <property type="term" value="F:oxidoreductase activity, acting on NAD(P)H, quinone or similar compound as acceptor"/>
    <property type="evidence" value="ECO:0007669"/>
    <property type="project" value="UniProtKB-UniRule"/>
</dbReference>
<proteinExistence type="inferred from homology"/>
<keyword evidence="3" id="KW-0997">Cell inner membrane</keyword>
<name>A0A5C6E9S2_9BACT</name>
<organism evidence="20 21">
    <name type="scientific">Novipirellula aureliae</name>
    <dbReference type="NCBI Taxonomy" id="2527966"/>
    <lineage>
        <taxon>Bacteria</taxon>
        <taxon>Pseudomonadati</taxon>
        <taxon>Planctomycetota</taxon>
        <taxon>Planctomycetia</taxon>
        <taxon>Pirellulales</taxon>
        <taxon>Pirellulaceae</taxon>
        <taxon>Novipirellula</taxon>
    </lineage>
</organism>
<evidence type="ECO:0000256" key="7">
    <source>
        <dbReference type="ARBA" id="ARBA00022692"/>
    </source>
</evidence>
<evidence type="ECO:0000256" key="9">
    <source>
        <dbReference type="ARBA" id="ARBA00022989"/>
    </source>
</evidence>
<dbReference type="EC" id="7.2.1.1" evidence="16 17"/>
<dbReference type="SMART" id="SM00900">
    <property type="entry name" value="FMN_bind"/>
    <property type="match status" value="1"/>
</dbReference>
<keyword evidence="2 16" id="KW-1003">Cell membrane</keyword>
<keyword evidence="14 16" id="KW-0472">Membrane</keyword>
<keyword evidence="10 16" id="KW-0520">NAD</keyword>
<keyword evidence="5 16" id="KW-0285">Flavoprotein</keyword>
<keyword evidence="20" id="KW-0560">Oxidoreductase</keyword>
<evidence type="ECO:0000256" key="8">
    <source>
        <dbReference type="ARBA" id="ARBA00022967"/>
    </source>
</evidence>
<dbReference type="EMBL" id="SJPY01000001">
    <property type="protein sequence ID" value="TWU45742.1"/>
    <property type="molecule type" value="Genomic_DNA"/>
</dbReference>
<evidence type="ECO:0000256" key="2">
    <source>
        <dbReference type="ARBA" id="ARBA00022475"/>
    </source>
</evidence>
<keyword evidence="12 16" id="KW-0406">Ion transport</keyword>
<comment type="similarity">
    <text evidence="16 17">Belongs to the NqrC family.</text>
</comment>
<evidence type="ECO:0000313" key="21">
    <source>
        <dbReference type="Proteomes" id="UP000315471"/>
    </source>
</evidence>
<comment type="catalytic activity">
    <reaction evidence="16 17">
        <text>a ubiquinone + n Na(+)(in) + NADH + H(+) = a ubiquinol + n Na(+)(out) + NAD(+)</text>
        <dbReference type="Rhea" id="RHEA:47748"/>
        <dbReference type="Rhea" id="RHEA-COMP:9565"/>
        <dbReference type="Rhea" id="RHEA-COMP:9566"/>
        <dbReference type="ChEBI" id="CHEBI:15378"/>
        <dbReference type="ChEBI" id="CHEBI:16389"/>
        <dbReference type="ChEBI" id="CHEBI:17976"/>
        <dbReference type="ChEBI" id="CHEBI:29101"/>
        <dbReference type="ChEBI" id="CHEBI:57540"/>
        <dbReference type="ChEBI" id="CHEBI:57945"/>
        <dbReference type="EC" id="7.2.1.1"/>
    </reaction>
</comment>